<comment type="subcellular location">
    <subcellularLocation>
        <location evidence="1">Nucleus</location>
    </subcellularLocation>
</comment>
<feature type="domain" description="Nuclear receptor" evidence="10">
    <location>
        <begin position="49"/>
        <end position="171"/>
    </location>
</feature>
<dbReference type="OrthoDB" id="6159439at2759"/>
<keyword evidence="5" id="KW-0805">Transcription regulation</keyword>
<dbReference type="PANTHER" id="PTHR45805">
    <property type="entry name" value="NUCLEAR HORMONE RECEPTOR HR3-RELATED"/>
    <property type="match status" value="1"/>
</dbReference>
<evidence type="ECO:0000256" key="9">
    <source>
        <dbReference type="ARBA" id="ARBA00023242"/>
    </source>
</evidence>
<evidence type="ECO:0000256" key="1">
    <source>
        <dbReference type="ARBA" id="ARBA00004123"/>
    </source>
</evidence>
<keyword evidence="9" id="KW-0539">Nucleus</keyword>
<keyword evidence="3" id="KW-0863">Zinc-finger</keyword>
<keyword evidence="6" id="KW-0238">DNA-binding</keyword>
<comment type="caution">
    <text evidence="11">The sequence shown here is derived from an EMBL/GenBank/DDBJ whole genome shotgun (WGS) entry which is preliminary data.</text>
</comment>
<dbReference type="GO" id="GO:0004879">
    <property type="term" value="F:nuclear receptor activity"/>
    <property type="evidence" value="ECO:0007669"/>
    <property type="project" value="TreeGrafter"/>
</dbReference>
<proteinExistence type="predicted"/>
<evidence type="ECO:0000256" key="6">
    <source>
        <dbReference type="ARBA" id="ARBA00023125"/>
    </source>
</evidence>
<dbReference type="GO" id="GO:0005634">
    <property type="term" value="C:nucleus"/>
    <property type="evidence" value="ECO:0007669"/>
    <property type="project" value="UniProtKB-SubCell"/>
</dbReference>
<protein>
    <recommendedName>
        <fullName evidence="10">Nuclear receptor domain-containing protein</fullName>
    </recommendedName>
</protein>
<dbReference type="GO" id="GO:0008270">
    <property type="term" value="F:zinc ion binding"/>
    <property type="evidence" value="ECO:0007669"/>
    <property type="project" value="UniProtKB-KW"/>
</dbReference>
<dbReference type="PRINTS" id="PR00047">
    <property type="entry name" value="STROIDFINGER"/>
</dbReference>
<evidence type="ECO:0000256" key="8">
    <source>
        <dbReference type="ARBA" id="ARBA00023170"/>
    </source>
</evidence>
<gene>
    <name evidence="11" type="ORF">MEDL_15689</name>
</gene>
<sequence length="218" mass="24602">MYSDILVHRTLKCVGSCGLSSSLDDEVGFPADIKLESTNDCMPDEDKDFKVCVVCGEKASGFYFGALVCLPCKSFYIRCTKDGEPTLLVSVTGIVISPNKGRIRCQYCRLSTLPHGGMCRRNFSEEDLWKTRDIIVGEKSCQINPRNRNNCRYCRYQKCISAGMSREAIKMGRPKSQMEILHNSPLHIHHHFVIVVVRSCLPGITYLRPYFTTAITCQ</sequence>
<keyword evidence="8" id="KW-0675">Receptor</keyword>
<keyword evidence="4" id="KW-0862">Zinc</keyword>
<dbReference type="GO" id="GO:0000978">
    <property type="term" value="F:RNA polymerase II cis-regulatory region sequence-specific DNA binding"/>
    <property type="evidence" value="ECO:0007669"/>
    <property type="project" value="TreeGrafter"/>
</dbReference>
<evidence type="ECO:0000256" key="7">
    <source>
        <dbReference type="ARBA" id="ARBA00023163"/>
    </source>
</evidence>
<reference evidence="11" key="1">
    <citation type="submission" date="2021-03" db="EMBL/GenBank/DDBJ databases">
        <authorList>
            <person name="Bekaert M."/>
        </authorList>
    </citation>
    <scope>NUCLEOTIDE SEQUENCE</scope>
</reference>
<dbReference type="InterPro" id="IPR013088">
    <property type="entry name" value="Znf_NHR/GATA"/>
</dbReference>
<evidence type="ECO:0000313" key="11">
    <source>
        <dbReference type="EMBL" id="CAG2201065.1"/>
    </source>
</evidence>
<evidence type="ECO:0000256" key="4">
    <source>
        <dbReference type="ARBA" id="ARBA00022833"/>
    </source>
</evidence>
<dbReference type="AlphaFoldDB" id="A0A8S3R1Z5"/>
<dbReference type="Gene3D" id="3.30.50.10">
    <property type="entry name" value="Erythroid Transcription Factor GATA-1, subunit A"/>
    <property type="match status" value="2"/>
</dbReference>
<evidence type="ECO:0000259" key="10">
    <source>
        <dbReference type="PROSITE" id="PS51030"/>
    </source>
</evidence>
<organism evidence="11 12">
    <name type="scientific">Mytilus edulis</name>
    <name type="common">Blue mussel</name>
    <dbReference type="NCBI Taxonomy" id="6550"/>
    <lineage>
        <taxon>Eukaryota</taxon>
        <taxon>Metazoa</taxon>
        <taxon>Spiralia</taxon>
        <taxon>Lophotrochozoa</taxon>
        <taxon>Mollusca</taxon>
        <taxon>Bivalvia</taxon>
        <taxon>Autobranchia</taxon>
        <taxon>Pteriomorphia</taxon>
        <taxon>Mytilida</taxon>
        <taxon>Mytiloidea</taxon>
        <taxon>Mytilidae</taxon>
        <taxon>Mytilinae</taxon>
        <taxon>Mytilus</taxon>
    </lineage>
</organism>
<name>A0A8S3R1Z5_MYTED</name>
<evidence type="ECO:0000313" key="12">
    <source>
        <dbReference type="Proteomes" id="UP000683360"/>
    </source>
</evidence>
<accession>A0A8S3R1Z5</accession>
<keyword evidence="2" id="KW-0479">Metal-binding</keyword>
<evidence type="ECO:0000256" key="5">
    <source>
        <dbReference type="ARBA" id="ARBA00023015"/>
    </source>
</evidence>
<dbReference type="InterPro" id="IPR001628">
    <property type="entry name" value="Znf_hrmn_rcpt"/>
</dbReference>
<dbReference type="PANTHER" id="PTHR45805:SF2">
    <property type="entry name" value="NUCLEAR HORMONE RECEPTOR HR3-RELATED"/>
    <property type="match status" value="1"/>
</dbReference>
<dbReference type="PROSITE" id="PS51030">
    <property type="entry name" value="NUCLEAR_REC_DBD_2"/>
    <property type="match status" value="1"/>
</dbReference>
<dbReference type="SUPFAM" id="SSF57716">
    <property type="entry name" value="Glucocorticoid receptor-like (DNA-binding domain)"/>
    <property type="match status" value="2"/>
</dbReference>
<dbReference type="EMBL" id="CAJPWZ010000828">
    <property type="protein sequence ID" value="CAG2201065.1"/>
    <property type="molecule type" value="Genomic_DNA"/>
</dbReference>
<keyword evidence="7" id="KW-0804">Transcription</keyword>
<dbReference type="Proteomes" id="UP000683360">
    <property type="component" value="Unassembled WGS sequence"/>
</dbReference>
<evidence type="ECO:0000256" key="3">
    <source>
        <dbReference type="ARBA" id="ARBA00022771"/>
    </source>
</evidence>
<evidence type="ECO:0000256" key="2">
    <source>
        <dbReference type="ARBA" id="ARBA00022723"/>
    </source>
</evidence>
<keyword evidence="12" id="KW-1185">Reference proteome</keyword>
<dbReference type="SMART" id="SM00399">
    <property type="entry name" value="ZnF_C4"/>
    <property type="match status" value="1"/>
</dbReference>
<dbReference type="Pfam" id="PF00105">
    <property type="entry name" value="zf-C4"/>
    <property type="match status" value="2"/>
</dbReference>